<protein>
    <recommendedName>
        <fullName evidence="2">GatB/YqeY domain-containing protein</fullName>
    </recommendedName>
</protein>
<name>A0A2P2CJE5_9ZZZZ</name>
<dbReference type="InterPro" id="IPR019004">
    <property type="entry name" value="YqeY/Aim41"/>
</dbReference>
<dbReference type="GO" id="GO:0016884">
    <property type="term" value="F:carbon-nitrogen ligase activity, with glutamine as amido-N-donor"/>
    <property type="evidence" value="ECO:0007669"/>
    <property type="project" value="InterPro"/>
</dbReference>
<dbReference type="Gene3D" id="1.10.10.410">
    <property type="match status" value="1"/>
</dbReference>
<gene>
    <name evidence="1" type="ORF">NOCA170002</name>
</gene>
<accession>A0A2P2CJE5</accession>
<dbReference type="PANTHER" id="PTHR28055">
    <property type="entry name" value="ALTERED INHERITANCE OF MITOCHONDRIA PROTEIN 41, MITOCHONDRIAL"/>
    <property type="match status" value="1"/>
</dbReference>
<dbReference type="InterPro" id="IPR023168">
    <property type="entry name" value="GatB_Yqey_C_2"/>
</dbReference>
<dbReference type="PANTHER" id="PTHR28055:SF1">
    <property type="entry name" value="ALTERED INHERITANCE OF MITOCHONDRIA PROTEIN 41, MITOCHONDRIAL"/>
    <property type="match status" value="1"/>
</dbReference>
<dbReference type="EMBL" id="CZKB01000027">
    <property type="protein sequence ID" value="CUR62056.1"/>
    <property type="molecule type" value="Genomic_DNA"/>
</dbReference>
<sequence length="155" mass="16343">MARMSALKDRLRADLTTAIKARDELRSSTLRMVLTSITNAEVAGKEARELSDDDIIGVLSTEAKRRREAAVAFEEGGRTEMAAKEAAEGEVIAEYLPAQLSEAEIADLVTAAIAQTGAAGEGMRAMGKVMGVVTPQVKGRADGGVVAAEVRRQLG</sequence>
<dbReference type="InterPro" id="IPR042184">
    <property type="entry name" value="YqeY/Aim41_N"/>
</dbReference>
<dbReference type="SUPFAM" id="SSF89095">
    <property type="entry name" value="GatB/YqeY motif"/>
    <property type="match status" value="1"/>
</dbReference>
<evidence type="ECO:0008006" key="2">
    <source>
        <dbReference type="Google" id="ProtNLM"/>
    </source>
</evidence>
<organism evidence="1">
    <name type="scientific">metagenome</name>
    <dbReference type="NCBI Taxonomy" id="256318"/>
    <lineage>
        <taxon>unclassified sequences</taxon>
        <taxon>metagenomes</taxon>
    </lineage>
</organism>
<evidence type="ECO:0000313" key="1">
    <source>
        <dbReference type="EMBL" id="CUR62056.1"/>
    </source>
</evidence>
<reference evidence="1" key="1">
    <citation type="submission" date="2015-08" db="EMBL/GenBank/DDBJ databases">
        <authorList>
            <person name="Babu N.S."/>
            <person name="Beckwith C.J."/>
            <person name="Beseler K.G."/>
            <person name="Brison A."/>
            <person name="Carone J.V."/>
            <person name="Caskin T.P."/>
            <person name="Diamond M."/>
            <person name="Durham M.E."/>
            <person name="Foxe J.M."/>
            <person name="Go M."/>
            <person name="Henderson B.A."/>
            <person name="Jones I.B."/>
            <person name="McGettigan J.A."/>
            <person name="Micheletti S.J."/>
            <person name="Nasrallah M.E."/>
            <person name="Ortiz D."/>
            <person name="Piller C.R."/>
            <person name="Privatt S.R."/>
            <person name="Schneider S.L."/>
            <person name="Sharp S."/>
            <person name="Smith T.C."/>
            <person name="Stanton J.D."/>
            <person name="Ullery H.E."/>
            <person name="Wilson R.J."/>
            <person name="Serrano M.G."/>
            <person name="Buck G."/>
            <person name="Lee V."/>
            <person name="Wang Y."/>
            <person name="Carvalho R."/>
            <person name="Voegtly L."/>
            <person name="Shi R."/>
            <person name="Duckworth R."/>
            <person name="Johnson A."/>
            <person name="Loviza R."/>
            <person name="Walstead R."/>
            <person name="Shah Z."/>
            <person name="Kiflezghi M."/>
            <person name="Wade K."/>
            <person name="Ball S.L."/>
            <person name="Bradley K.W."/>
            <person name="Asai D.J."/>
            <person name="Bowman C.A."/>
            <person name="Russell D.A."/>
            <person name="Pope W.H."/>
            <person name="Jacobs-Sera D."/>
            <person name="Hendrix R.W."/>
            <person name="Hatfull G.F."/>
        </authorList>
    </citation>
    <scope>NUCLEOTIDE SEQUENCE</scope>
</reference>
<dbReference type="Pfam" id="PF09424">
    <property type="entry name" value="YqeY"/>
    <property type="match status" value="1"/>
</dbReference>
<dbReference type="AlphaFoldDB" id="A0A2P2CJE5"/>
<dbReference type="InterPro" id="IPR003789">
    <property type="entry name" value="Asn/Gln_tRNA_amidoTrase-B-like"/>
</dbReference>
<proteinExistence type="predicted"/>
<dbReference type="Gene3D" id="1.10.1510.10">
    <property type="entry name" value="Uncharacterised protein YqeY/AIM41 PF09424, N-terminal domain"/>
    <property type="match status" value="1"/>
</dbReference>